<accession>A0A3S2LM14</accession>
<keyword evidence="3" id="KW-1185">Reference proteome</keyword>
<sequence>MNTKNALHFRKANRTTTTKIMSTNGIEETDSLCETDDLGDAELCMIEEEVVYTQEFLPTYHSIREGDTVTKTEVVEFNDKPESLFFNDGNRRIDFILVYEDEDKKEFEKRSMYMRRKRRREYFEASLVKMGWSWKPLHL</sequence>
<dbReference type="InterPro" id="IPR032394">
    <property type="entry name" value="Anoct_dimer"/>
</dbReference>
<dbReference type="AlphaFoldDB" id="A0A3S2LM14"/>
<protein>
    <recommendedName>
        <fullName evidence="1">Anoctamin dimerisation domain-containing protein</fullName>
    </recommendedName>
</protein>
<evidence type="ECO:0000313" key="3">
    <source>
        <dbReference type="Proteomes" id="UP000283210"/>
    </source>
</evidence>
<reference evidence="2 3" key="1">
    <citation type="submission" date="2018-11" db="EMBL/GenBank/DDBJ databases">
        <authorList>
            <person name="Lopez-Roques C."/>
            <person name="Donnadieu C."/>
            <person name="Bouchez O."/>
            <person name="Klopp C."/>
            <person name="Cabau C."/>
            <person name="Zahm M."/>
        </authorList>
    </citation>
    <scope>NUCLEOTIDE SEQUENCE [LARGE SCALE GENOMIC DNA]</scope>
    <source>
        <strain evidence="2">RS831</strain>
        <tissue evidence="2">Whole body</tissue>
    </source>
</reference>
<evidence type="ECO:0000313" key="2">
    <source>
        <dbReference type="EMBL" id="RVE56791.1"/>
    </source>
</evidence>
<dbReference type="EMBL" id="CM012459">
    <property type="protein sequence ID" value="RVE56791.1"/>
    <property type="molecule type" value="Genomic_DNA"/>
</dbReference>
<dbReference type="Proteomes" id="UP000283210">
    <property type="component" value="Chromosome 23"/>
</dbReference>
<proteinExistence type="predicted"/>
<dbReference type="OrthoDB" id="8939781at2759"/>
<feature type="domain" description="Anoctamin dimerisation" evidence="1">
    <location>
        <begin position="85"/>
        <end position="131"/>
    </location>
</feature>
<dbReference type="GO" id="GO:0046983">
    <property type="term" value="F:protein dimerization activity"/>
    <property type="evidence" value="ECO:0007669"/>
    <property type="project" value="InterPro"/>
</dbReference>
<dbReference type="Pfam" id="PF16178">
    <property type="entry name" value="Anoct_dimer"/>
    <property type="match status" value="1"/>
</dbReference>
<organism evidence="2 3">
    <name type="scientific">Oryzias javanicus</name>
    <name type="common">Javanese ricefish</name>
    <name type="synonym">Aplocheilus javanicus</name>
    <dbReference type="NCBI Taxonomy" id="123683"/>
    <lineage>
        <taxon>Eukaryota</taxon>
        <taxon>Metazoa</taxon>
        <taxon>Chordata</taxon>
        <taxon>Craniata</taxon>
        <taxon>Vertebrata</taxon>
        <taxon>Euteleostomi</taxon>
        <taxon>Actinopterygii</taxon>
        <taxon>Neopterygii</taxon>
        <taxon>Teleostei</taxon>
        <taxon>Neoteleostei</taxon>
        <taxon>Acanthomorphata</taxon>
        <taxon>Ovalentaria</taxon>
        <taxon>Atherinomorphae</taxon>
        <taxon>Beloniformes</taxon>
        <taxon>Adrianichthyidae</taxon>
        <taxon>Oryziinae</taxon>
        <taxon>Oryzias</taxon>
    </lineage>
</organism>
<name>A0A3S2LM14_ORYJA</name>
<gene>
    <name evidence="2" type="ORF">OJAV_G00224570</name>
</gene>
<evidence type="ECO:0000259" key="1">
    <source>
        <dbReference type="Pfam" id="PF16178"/>
    </source>
</evidence>
<reference evidence="2 3" key="2">
    <citation type="submission" date="2019-01" db="EMBL/GenBank/DDBJ databases">
        <title>A chromosome length genome reference of the Java medaka (oryzias javanicus).</title>
        <authorList>
            <person name="Herpin A."/>
            <person name="Takehana Y."/>
            <person name="Naruse K."/>
            <person name="Ansai S."/>
            <person name="Kawaguchi M."/>
        </authorList>
    </citation>
    <scope>NUCLEOTIDE SEQUENCE [LARGE SCALE GENOMIC DNA]</scope>
    <source>
        <strain evidence="2">RS831</strain>
        <tissue evidence="2">Whole body</tissue>
    </source>
</reference>